<dbReference type="Proteomes" id="UP000477980">
    <property type="component" value="Unassembled WGS sequence"/>
</dbReference>
<dbReference type="InterPro" id="IPR019847">
    <property type="entry name" value="Gliding_motility_assoc_GldN"/>
</dbReference>
<organism evidence="3 4">
    <name type="scientific">Segatella copri</name>
    <dbReference type="NCBI Taxonomy" id="165179"/>
    <lineage>
        <taxon>Bacteria</taxon>
        <taxon>Pseudomonadati</taxon>
        <taxon>Bacteroidota</taxon>
        <taxon>Bacteroidia</taxon>
        <taxon>Bacteroidales</taxon>
        <taxon>Prevotellaceae</taxon>
        <taxon>Segatella</taxon>
    </lineage>
</organism>
<proteinExistence type="predicted"/>
<dbReference type="OrthoDB" id="1141916at2"/>
<feature type="region of interest" description="Disordered" evidence="1">
    <location>
        <begin position="304"/>
        <end position="354"/>
    </location>
</feature>
<reference evidence="3 4" key="1">
    <citation type="submission" date="2019-09" db="EMBL/GenBank/DDBJ databases">
        <title>Distinct polysaccharide growth profiles of human intestinal Prevotella copri isolates.</title>
        <authorList>
            <person name="Fehlner-Peach H."/>
            <person name="Magnabosco C."/>
            <person name="Raghavan V."/>
            <person name="Scher J.U."/>
            <person name="Tett A."/>
            <person name="Cox L.M."/>
            <person name="Gottsegen C."/>
            <person name="Watters A."/>
            <person name="Wiltshire- Gordon J.D."/>
            <person name="Segata N."/>
            <person name="Bonneau R."/>
            <person name="Littman D.R."/>
        </authorList>
    </citation>
    <scope>NUCLEOTIDE SEQUENCE [LARGE SCALE GENOMIC DNA]</scope>
    <source>
        <strain evidence="4">iAA917</strain>
    </source>
</reference>
<sequence>MKKILFLFLLLGMVQGIWAQPEARRQAAAQKKAAQQNGDTPTLRAQISFPTALPMEEDVVWRRDIYRELDLNNETNAALYYPVEPKGNQMNLFTTIFRLMMTGKITVFQYRMDGNESFAAADRVDPKSFLDNYHIYYEKQANGRIKLDNSDIPSREVKSYYIKESSFFDQHSATFHTKVLALCPIMTREDDFGDGGTRYPLFWVKYDDLAPYLTRQQVMTSNLNNAVVMSIDDYFARNQYKGKIYKTNNLLGQTLSQYCTTDSAMAKEQKRIEAELVAFEKNIWGNQARKDSLDSIANAAKDVKGSVRKNRRSTGLRGASANTGKVSRVKPQRVKNRTSSASGSARVTVRRERH</sequence>
<dbReference type="AlphaFoldDB" id="A0A6G1VHT5"/>
<feature type="signal peptide" evidence="2">
    <location>
        <begin position="1"/>
        <end position="19"/>
    </location>
</feature>
<evidence type="ECO:0000313" key="4">
    <source>
        <dbReference type="Proteomes" id="UP000477980"/>
    </source>
</evidence>
<evidence type="ECO:0000256" key="2">
    <source>
        <dbReference type="SAM" id="SignalP"/>
    </source>
</evidence>
<feature type="compositionally biased region" description="Basic residues" evidence="1">
    <location>
        <begin position="327"/>
        <end position="336"/>
    </location>
</feature>
<gene>
    <name evidence="3" type="primary">gldN</name>
    <name evidence="3" type="ORF">F7D25_00850</name>
</gene>
<protein>
    <submittedName>
        <fullName evidence="3">Gliding motility protein GldN</fullName>
    </submittedName>
</protein>
<dbReference type="RefSeq" id="WP_153092391.1">
    <property type="nucleotide sequence ID" value="NZ_VZAH01000010.1"/>
</dbReference>
<dbReference type="Pfam" id="PF19841">
    <property type="entry name" value="GldN"/>
    <property type="match status" value="1"/>
</dbReference>
<accession>A0A6G1VHT5</accession>
<evidence type="ECO:0000313" key="3">
    <source>
        <dbReference type="EMBL" id="MQP12989.1"/>
    </source>
</evidence>
<dbReference type="NCBIfam" id="TIGR03523">
    <property type="entry name" value="GldN"/>
    <property type="match status" value="1"/>
</dbReference>
<evidence type="ECO:0000256" key="1">
    <source>
        <dbReference type="SAM" id="MobiDB-lite"/>
    </source>
</evidence>
<comment type="caution">
    <text evidence="3">The sequence shown here is derived from an EMBL/GenBank/DDBJ whole genome shotgun (WGS) entry which is preliminary data.</text>
</comment>
<keyword evidence="2" id="KW-0732">Signal</keyword>
<feature type="chain" id="PRO_5026163053" evidence="2">
    <location>
        <begin position="20"/>
        <end position="354"/>
    </location>
</feature>
<name>A0A6G1VHT5_9BACT</name>
<dbReference type="EMBL" id="VZAH01000010">
    <property type="protein sequence ID" value="MQP12989.1"/>
    <property type="molecule type" value="Genomic_DNA"/>
</dbReference>